<dbReference type="AlphaFoldDB" id="A0A0A3ICE1"/>
<sequence length="61" mass="6653">MNLAKLVMFIFALAAILSMVSIGYAIAIANVWGAILAVIALVVVFFTGFMMKRKFRESGLL</sequence>
<gene>
    <name evidence="2" type="ORF">CD29_00940</name>
</gene>
<dbReference type="Pfam" id="PF17259">
    <property type="entry name" value="DUF5325"/>
    <property type="match status" value="1"/>
</dbReference>
<comment type="caution">
    <text evidence="2">The sequence shown here is derived from an EMBL/GenBank/DDBJ whole genome shotgun (WGS) entry which is preliminary data.</text>
</comment>
<organism evidence="2 3">
    <name type="scientific">Ureibacillus manganicus DSM 26584</name>
    <dbReference type="NCBI Taxonomy" id="1384049"/>
    <lineage>
        <taxon>Bacteria</taxon>
        <taxon>Bacillati</taxon>
        <taxon>Bacillota</taxon>
        <taxon>Bacilli</taxon>
        <taxon>Bacillales</taxon>
        <taxon>Caryophanaceae</taxon>
        <taxon>Ureibacillus</taxon>
    </lineage>
</organism>
<dbReference type="RefSeq" id="WP_036181879.1">
    <property type="nucleotide sequence ID" value="NZ_AVDA01000001.1"/>
</dbReference>
<keyword evidence="1" id="KW-0472">Membrane</keyword>
<feature type="transmembrane region" description="Helical" evidence="1">
    <location>
        <begin position="7"/>
        <end position="26"/>
    </location>
</feature>
<keyword evidence="3" id="KW-1185">Reference proteome</keyword>
<proteinExistence type="predicted"/>
<dbReference type="STRING" id="1384049.CD29_00940"/>
<dbReference type="OrthoDB" id="2679959at2"/>
<dbReference type="InterPro" id="IPR035211">
    <property type="entry name" value="DUF5325"/>
</dbReference>
<reference evidence="2 3" key="1">
    <citation type="submission" date="2014-02" db="EMBL/GenBank/DDBJ databases">
        <title>Draft genome sequence of Lysinibacillus manganicus DSM 26584T.</title>
        <authorList>
            <person name="Zhang F."/>
            <person name="Wang G."/>
            <person name="Zhang L."/>
        </authorList>
    </citation>
    <scope>NUCLEOTIDE SEQUENCE [LARGE SCALE GENOMIC DNA]</scope>
    <source>
        <strain evidence="2 3">DSM 26584</strain>
    </source>
</reference>
<dbReference type="EMBL" id="JPVN01000001">
    <property type="protein sequence ID" value="KGR80488.1"/>
    <property type="molecule type" value="Genomic_DNA"/>
</dbReference>
<protein>
    <submittedName>
        <fullName evidence="2">Uncharacterized protein</fullName>
    </submittedName>
</protein>
<accession>A0A0A3ICE1</accession>
<evidence type="ECO:0000313" key="2">
    <source>
        <dbReference type="EMBL" id="KGR80488.1"/>
    </source>
</evidence>
<keyword evidence="1" id="KW-1133">Transmembrane helix</keyword>
<feature type="transmembrane region" description="Helical" evidence="1">
    <location>
        <begin position="32"/>
        <end position="51"/>
    </location>
</feature>
<name>A0A0A3ICE1_9BACL</name>
<evidence type="ECO:0000313" key="3">
    <source>
        <dbReference type="Proteomes" id="UP000030416"/>
    </source>
</evidence>
<evidence type="ECO:0000256" key="1">
    <source>
        <dbReference type="SAM" id="Phobius"/>
    </source>
</evidence>
<dbReference type="eggNOG" id="ENOG50339VK">
    <property type="taxonomic scope" value="Bacteria"/>
</dbReference>
<dbReference type="Proteomes" id="UP000030416">
    <property type="component" value="Unassembled WGS sequence"/>
</dbReference>
<keyword evidence="1" id="KW-0812">Transmembrane</keyword>